<feature type="domain" description="Phospholipid/glycerol acyltransferase" evidence="5">
    <location>
        <begin position="69"/>
        <end position="183"/>
    </location>
</feature>
<proteinExistence type="predicted"/>
<evidence type="ECO:0000313" key="6">
    <source>
        <dbReference type="EMBL" id="MXP29886.1"/>
    </source>
</evidence>
<dbReference type="InterPro" id="IPR002123">
    <property type="entry name" value="Plipid/glycerol_acylTrfase"/>
</dbReference>
<evidence type="ECO:0000256" key="1">
    <source>
        <dbReference type="ARBA" id="ARBA00005189"/>
    </source>
</evidence>
<evidence type="ECO:0000256" key="2">
    <source>
        <dbReference type="ARBA" id="ARBA00022679"/>
    </source>
</evidence>
<sequence length="226" mass="25739">MIWLRNLAFYLAFYLGSAFFTLTAFTARPFSQRLFKWAVHSWSRFHRFCVVKLLGCEIVIEGFIPEEPVFYAIKHESFFEAIDAPTLLRWPSIFAKQELFSIPAWGPAARSYGLIEVRREAGASALRTMLRAAKAVTAENRPLVIFPEGTRVPHGEIRKLQSGFAGLYKMLGLPVMPVAVDSGPLYHRKLKRKGRITYRFGDLIEPGLPRPEIEERVLAAINALNR</sequence>
<evidence type="ECO:0000259" key="5">
    <source>
        <dbReference type="SMART" id="SM00563"/>
    </source>
</evidence>
<keyword evidence="2 6" id="KW-0808">Transferase</keyword>
<gene>
    <name evidence="6" type="ORF">GRI58_13815</name>
</gene>
<dbReference type="SUPFAM" id="SSF69593">
    <property type="entry name" value="Glycerol-3-phosphate (1)-acyltransferase"/>
    <property type="match status" value="1"/>
</dbReference>
<comment type="pathway">
    <text evidence="1">Lipid metabolism.</text>
</comment>
<dbReference type="PANTHER" id="PTHR10434">
    <property type="entry name" value="1-ACYL-SN-GLYCEROL-3-PHOSPHATE ACYLTRANSFERASE"/>
    <property type="match status" value="1"/>
</dbReference>
<keyword evidence="4" id="KW-1133">Transmembrane helix</keyword>
<dbReference type="Proteomes" id="UP000439780">
    <property type="component" value="Unassembled WGS sequence"/>
</dbReference>
<dbReference type="OrthoDB" id="5290997at2"/>
<keyword evidence="3 6" id="KW-0012">Acyltransferase</keyword>
<comment type="caution">
    <text evidence="6">The sequence shown here is derived from an EMBL/GenBank/DDBJ whole genome shotgun (WGS) entry which is preliminary data.</text>
</comment>
<keyword evidence="4" id="KW-0472">Membrane</keyword>
<dbReference type="RefSeq" id="WP_160754183.1">
    <property type="nucleotide sequence ID" value="NZ_WTYA01000012.1"/>
</dbReference>
<feature type="transmembrane region" description="Helical" evidence="4">
    <location>
        <begin position="7"/>
        <end position="27"/>
    </location>
</feature>
<evidence type="ECO:0000256" key="3">
    <source>
        <dbReference type="ARBA" id="ARBA00023315"/>
    </source>
</evidence>
<organism evidence="6 7">
    <name type="scientific">Qipengyuania algicida</name>
    <dbReference type="NCBI Taxonomy" id="1836209"/>
    <lineage>
        <taxon>Bacteria</taxon>
        <taxon>Pseudomonadati</taxon>
        <taxon>Pseudomonadota</taxon>
        <taxon>Alphaproteobacteria</taxon>
        <taxon>Sphingomonadales</taxon>
        <taxon>Erythrobacteraceae</taxon>
        <taxon>Qipengyuania</taxon>
    </lineage>
</organism>
<dbReference type="GO" id="GO:0003841">
    <property type="term" value="F:1-acylglycerol-3-phosphate O-acyltransferase activity"/>
    <property type="evidence" value="ECO:0007669"/>
    <property type="project" value="TreeGrafter"/>
</dbReference>
<dbReference type="Pfam" id="PF01553">
    <property type="entry name" value="Acyltransferase"/>
    <property type="match status" value="1"/>
</dbReference>
<keyword evidence="4" id="KW-0812">Transmembrane</keyword>
<protein>
    <submittedName>
        <fullName evidence="6">1-acyl-sn-glycerol-3-phosphate acyltransferase</fullName>
    </submittedName>
</protein>
<name>A0A845AN01_9SPHN</name>
<dbReference type="EMBL" id="WTYA01000012">
    <property type="protein sequence ID" value="MXP29886.1"/>
    <property type="molecule type" value="Genomic_DNA"/>
</dbReference>
<accession>A0A845AN01</accession>
<dbReference type="AlphaFoldDB" id="A0A845AN01"/>
<dbReference type="CDD" id="cd07989">
    <property type="entry name" value="LPLAT_AGPAT-like"/>
    <property type="match status" value="1"/>
</dbReference>
<evidence type="ECO:0000256" key="4">
    <source>
        <dbReference type="SAM" id="Phobius"/>
    </source>
</evidence>
<evidence type="ECO:0000313" key="7">
    <source>
        <dbReference type="Proteomes" id="UP000439780"/>
    </source>
</evidence>
<dbReference type="SMART" id="SM00563">
    <property type="entry name" value="PlsC"/>
    <property type="match status" value="1"/>
</dbReference>
<dbReference type="GO" id="GO:0006654">
    <property type="term" value="P:phosphatidic acid biosynthetic process"/>
    <property type="evidence" value="ECO:0007669"/>
    <property type="project" value="TreeGrafter"/>
</dbReference>
<reference evidence="6 7" key="1">
    <citation type="submission" date="2019-12" db="EMBL/GenBank/DDBJ databases">
        <title>Genomic-based taxomic classification of the family Erythrobacteraceae.</title>
        <authorList>
            <person name="Xu L."/>
        </authorList>
    </citation>
    <scope>NUCLEOTIDE SEQUENCE [LARGE SCALE GENOMIC DNA]</scope>
    <source>
        <strain evidence="6 7">KEMB 9005-328</strain>
    </source>
</reference>
<keyword evidence="7" id="KW-1185">Reference proteome</keyword>
<dbReference type="PANTHER" id="PTHR10434:SF11">
    <property type="entry name" value="1-ACYL-SN-GLYCEROL-3-PHOSPHATE ACYLTRANSFERASE"/>
    <property type="match status" value="1"/>
</dbReference>